<name>A0ABS4J2E6_9BACL</name>
<comment type="caution">
    <text evidence="2">The sequence shown here is derived from an EMBL/GenBank/DDBJ whole genome shotgun (WGS) entry which is preliminary data.</text>
</comment>
<evidence type="ECO:0000256" key="1">
    <source>
        <dbReference type="SAM" id="MobiDB-lite"/>
    </source>
</evidence>
<keyword evidence="3" id="KW-1185">Reference proteome</keyword>
<evidence type="ECO:0000313" key="3">
    <source>
        <dbReference type="Proteomes" id="UP001519287"/>
    </source>
</evidence>
<feature type="region of interest" description="Disordered" evidence="1">
    <location>
        <begin position="1"/>
        <end position="43"/>
    </location>
</feature>
<accession>A0ABS4J2E6</accession>
<organism evidence="2 3">
    <name type="scientific">Paenibacillus eucommiae</name>
    <dbReference type="NCBI Taxonomy" id="1355755"/>
    <lineage>
        <taxon>Bacteria</taxon>
        <taxon>Bacillati</taxon>
        <taxon>Bacillota</taxon>
        <taxon>Bacilli</taxon>
        <taxon>Bacillales</taxon>
        <taxon>Paenibacillaceae</taxon>
        <taxon>Paenibacillus</taxon>
    </lineage>
</organism>
<dbReference type="RefSeq" id="WP_209975876.1">
    <property type="nucleotide sequence ID" value="NZ_JAGGLB010000022.1"/>
</dbReference>
<gene>
    <name evidence="2" type="ORF">J2Z66_005639</name>
</gene>
<evidence type="ECO:0000313" key="2">
    <source>
        <dbReference type="EMBL" id="MBP1994013.1"/>
    </source>
</evidence>
<protein>
    <submittedName>
        <fullName evidence="2">Uncharacterized protein</fullName>
    </submittedName>
</protein>
<dbReference type="Proteomes" id="UP001519287">
    <property type="component" value="Unassembled WGS sequence"/>
</dbReference>
<dbReference type="EMBL" id="JAGGLB010000022">
    <property type="protein sequence ID" value="MBP1994013.1"/>
    <property type="molecule type" value="Genomic_DNA"/>
</dbReference>
<proteinExistence type="predicted"/>
<reference evidence="2 3" key="1">
    <citation type="submission" date="2021-03" db="EMBL/GenBank/DDBJ databases">
        <title>Genomic Encyclopedia of Type Strains, Phase IV (KMG-IV): sequencing the most valuable type-strain genomes for metagenomic binning, comparative biology and taxonomic classification.</title>
        <authorList>
            <person name="Goeker M."/>
        </authorList>
    </citation>
    <scope>NUCLEOTIDE SEQUENCE [LARGE SCALE GENOMIC DNA]</scope>
    <source>
        <strain evidence="2 3">DSM 26048</strain>
    </source>
</reference>
<feature type="compositionally biased region" description="Basic and acidic residues" evidence="1">
    <location>
        <begin position="1"/>
        <end position="34"/>
    </location>
</feature>
<sequence length="77" mass="8730">MSNEQSKDYKNEDLKTVKEHEKFDEQKGSDKPIDKVMNGSMAPNLDEIKRLGKDMEGMKTETQLNEEGLVADPAQSE</sequence>